<sequence length="385" mass="44227">MAIIERKNKELERKYNERGFLFDNQAWPYLQSIIDHIIRENHLDKSHYHFFVDRSSVVNAYSYEDGTVVCNLGLVSIVENESQLAMVLCHELGHCILNHVNTAILKQLSKLSSPELLRQIKAIQKNGYNQKEKLESLMLNTIFDERRHDREQEKAADSLAMILFSHTEYNGQNVSGIFDLLDSADKNVAAINISTFFKRESIDLDAELSPPDKPLGFGNQLSKERSDSLQTHPDCAQRKVWMQNFFAQSPKSGKDYLFANNSQLNEIKKMACLNAALYSKDQNHLSMYLFQLIQASAYYPQNAFITAELFTTMVSLSKHMKAHTLHQVAENQYNTDDKNDQYTTLLKLLDNLSSWQMADIATRYFNNNKLLINASTEALNTINNH</sequence>
<feature type="domain" description="Peptidase M48" evidence="7">
    <location>
        <begin position="28"/>
        <end position="238"/>
    </location>
</feature>
<dbReference type="Pfam" id="PF01435">
    <property type="entry name" value="Peptidase_M48"/>
    <property type="match status" value="1"/>
</dbReference>
<gene>
    <name evidence="8" type="ORF">GSY63_12825</name>
</gene>
<evidence type="ECO:0000256" key="4">
    <source>
        <dbReference type="ARBA" id="ARBA00022833"/>
    </source>
</evidence>
<dbReference type="InterPro" id="IPR001915">
    <property type="entry name" value="Peptidase_M48"/>
</dbReference>
<dbReference type="AlphaFoldDB" id="A0A965ZHU1"/>
<dbReference type="GO" id="GO:0016020">
    <property type="term" value="C:membrane"/>
    <property type="evidence" value="ECO:0007669"/>
    <property type="project" value="TreeGrafter"/>
</dbReference>
<reference evidence="8" key="2">
    <citation type="submission" date="2020-10" db="EMBL/GenBank/DDBJ databases">
        <title>Mucilaginibacter sp. nov., isolated from soil.</title>
        <authorList>
            <person name="Jeon C.O."/>
        </authorList>
    </citation>
    <scope>NUCLEOTIDE SEQUENCE</scope>
    <source>
        <strain evidence="8">R11</strain>
    </source>
</reference>
<keyword evidence="5 6" id="KW-0482">Metalloprotease</keyword>
<protein>
    <submittedName>
        <fullName evidence="8">M48 family metalloprotease</fullName>
    </submittedName>
</protein>
<evidence type="ECO:0000313" key="8">
    <source>
        <dbReference type="EMBL" id="NCD70244.1"/>
    </source>
</evidence>
<evidence type="ECO:0000256" key="2">
    <source>
        <dbReference type="ARBA" id="ARBA00022723"/>
    </source>
</evidence>
<dbReference type="PANTHER" id="PTHR22726">
    <property type="entry name" value="METALLOENDOPEPTIDASE OMA1"/>
    <property type="match status" value="1"/>
</dbReference>
<organism evidence="8 9">
    <name type="scientific">Mucilaginibacter agri</name>
    <dbReference type="NCBI Taxonomy" id="2695265"/>
    <lineage>
        <taxon>Bacteria</taxon>
        <taxon>Pseudomonadati</taxon>
        <taxon>Bacteroidota</taxon>
        <taxon>Sphingobacteriia</taxon>
        <taxon>Sphingobacteriales</taxon>
        <taxon>Sphingobacteriaceae</taxon>
        <taxon>Mucilaginibacter</taxon>
    </lineage>
</organism>
<evidence type="ECO:0000256" key="6">
    <source>
        <dbReference type="RuleBase" id="RU003983"/>
    </source>
</evidence>
<dbReference type="GO" id="GO:0004222">
    <property type="term" value="F:metalloendopeptidase activity"/>
    <property type="evidence" value="ECO:0007669"/>
    <property type="project" value="InterPro"/>
</dbReference>
<comment type="cofactor">
    <cofactor evidence="6">
        <name>Zn(2+)</name>
        <dbReference type="ChEBI" id="CHEBI:29105"/>
    </cofactor>
    <text evidence="6">Binds 1 zinc ion per subunit.</text>
</comment>
<dbReference type="EMBL" id="WWEO01000043">
    <property type="protein sequence ID" value="NCD70244.1"/>
    <property type="molecule type" value="Genomic_DNA"/>
</dbReference>
<dbReference type="CDD" id="cd07324">
    <property type="entry name" value="M48C_Oma1-like"/>
    <property type="match status" value="1"/>
</dbReference>
<keyword evidence="9" id="KW-1185">Reference proteome</keyword>
<reference evidence="8" key="1">
    <citation type="submission" date="2020-01" db="EMBL/GenBank/DDBJ databases">
        <authorList>
            <person name="Seo Y.L."/>
        </authorList>
    </citation>
    <scope>NUCLEOTIDE SEQUENCE</scope>
    <source>
        <strain evidence="8">R11</strain>
    </source>
</reference>
<dbReference type="PANTHER" id="PTHR22726:SF1">
    <property type="entry name" value="METALLOENDOPEPTIDASE OMA1, MITOCHONDRIAL"/>
    <property type="match status" value="1"/>
</dbReference>
<evidence type="ECO:0000256" key="1">
    <source>
        <dbReference type="ARBA" id="ARBA00022670"/>
    </source>
</evidence>
<proteinExistence type="inferred from homology"/>
<dbReference type="Gene3D" id="3.30.2010.10">
    <property type="entry name" value="Metalloproteases ('zincins'), catalytic domain"/>
    <property type="match status" value="1"/>
</dbReference>
<dbReference type="Proteomes" id="UP000638732">
    <property type="component" value="Unassembled WGS sequence"/>
</dbReference>
<evidence type="ECO:0000256" key="5">
    <source>
        <dbReference type="ARBA" id="ARBA00023049"/>
    </source>
</evidence>
<dbReference type="GO" id="GO:0051603">
    <property type="term" value="P:proteolysis involved in protein catabolic process"/>
    <property type="evidence" value="ECO:0007669"/>
    <property type="project" value="TreeGrafter"/>
</dbReference>
<keyword evidence="3 6" id="KW-0378">Hydrolase</keyword>
<comment type="caution">
    <text evidence="8">The sequence shown here is derived from an EMBL/GenBank/DDBJ whole genome shotgun (WGS) entry which is preliminary data.</text>
</comment>
<evidence type="ECO:0000256" key="3">
    <source>
        <dbReference type="ARBA" id="ARBA00022801"/>
    </source>
</evidence>
<accession>A0A965ZHU1</accession>
<dbReference type="InterPro" id="IPR051156">
    <property type="entry name" value="Mito/Outer_Membr_Metalloprot"/>
</dbReference>
<dbReference type="RefSeq" id="WP_166586234.1">
    <property type="nucleotide sequence ID" value="NZ_WWEO01000043.1"/>
</dbReference>
<evidence type="ECO:0000313" key="9">
    <source>
        <dbReference type="Proteomes" id="UP000638732"/>
    </source>
</evidence>
<keyword evidence="2" id="KW-0479">Metal-binding</keyword>
<keyword evidence="4 6" id="KW-0862">Zinc</keyword>
<dbReference type="GO" id="GO:0046872">
    <property type="term" value="F:metal ion binding"/>
    <property type="evidence" value="ECO:0007669"/>
    <property type="project" value="UniProtKB-KW"/>
</dbReference>
<evidence type="ECO:0000259" key="7">
    <source>
        <dbReference type="Pfam" id="PF01435"/>
    </source>
</evidence>
<keyword evidence="1 6" id="KW-0645">Protease</keyword>
<name>A0A965ZHU1_9SPHI</name>
<comment type="similarity">
    <text evidence="6">Belongs to the peptidase M48 family.</text>
</comment>